<sequence>GFLSTQVFNGAATCTFAFMGYDLVSQTATETSNRFRVVPSAVSVVFLLSLLGCFSSSVAITLLAPHSLLVGSAPLLQAPLIRGLPGLVWVLGLGSLCGLASAVAASLWGLSVLLSSLSADGLLCSLTSGTRRAAVTAGFLVSITAMFVHPDTLLGILGLGTIVSLLATASSVLALRYGIIDHLPLELGDLSRDSSATLNRVTSSCDVDDSSLRSSTASARSVLVPTRCSAHRTAVLVCGMVALMFLMGVLTVHVPRVVNGAGRWWLEALATVALAMVLALAVAVVRQPRHGAHSAGHNSVPCVPLLPLCALWMDVHLCVCLPYTAWLAFLVWQLLG</sequence>
<dbReference type="EMBL" id="ABJB010987346">
    <property type="status" value="NOT_ANNOTATED_CDS"/>
    <property type="molecule type" value="Genomic_DNA"/>
</dbReference>
<dbReference type="PANTHER" id="PTHR43243:SF4">
    <property type="entry name" value="CATIONIC AMINO ACID TRANSPORTER 4"/>
    <property type="match status" value="1"/>
</dbReference>
<evidence type="ECO:0000313" key="5">
    <source>
        <dbReference type="Proteomes" id="UP000001555"/>
    </source>
</evidence>
<name>B7PIB5_IXOSC</name>
<keyword evidence="2" id="KW-1133">Transmembrane helix</keyword>
<keyword evidence="2" id="KW-0812">Transmembrane</keyword>
<dbReference type="PANTHER" id="PTHR43243">
    <property type="entry name" value="INNER MEMBRANE TRANSPORTER YGJI-RELATED"/>
    <property type="match status" value="1"/>
</dbReference>
<organism>
    <name type="scientific">Ixodes scapularis</name>
    <name type="common">Black-legged tick</name>
    <name type="synonym">Deer tick</name>
    <dbReference type="NCBI Taxonomy" id="6945"/>
    <lineage>
        <taxon>Eukaryota</taxon>
        <taxon>Metazoa</taxon>
        <taxon>Ecdysozoa</taxon>
        <taxon>Arthropoda</taxon>
        <taxon>Chelicerata</taxon>
        <taxon>Arachnida</taxon>
        <taxon>Acari</taxon>
        <taxon>Parasitiformes</taxon>
        <taxon>Ixodida</taxon>
        <taxon>Ixodoidea</taxon>
        <taxon>Ixodidae</taxon>
        <taxon>Ixodinae</taxon>
        <taxon>Ixodes</taxon>
    </lineage>
</organism>
<dbReference type="EMBL" id="DS718108">
    <property type="protein sequence ID" value="EEC06337.1"/>
    <property type="molecule type" value="Genomic_DNA"/>
</dbReference>
<dbReference type="VEuPathDB" id="VectorBase:ISCP_032055"/>
<evidence type="ECO:0000313" key="3">
    <source>
        <dbReference type="EMBL" id="EEC06337.1"/>
    </source>
</evidence>
<dbReference type="VEuPathDB" id="VectorBase:ISCI017966"/>
<dbReference type="VEuPathDB" id="VectorBase:ISCW017966"/>
<dbReference type="OrthoDB" id="6511355at2759"/>
<dbReference type="EnsemblMetazoa" id="ISCW017966-RA">
    <property type="protein sequence ID" value="ISCW017966-PA"/>
    <property type="gene ID" value="ISCW017966"/>
</dbReference>
<feature type="transmembrane region" description="Helical" evidence="2">
    <location>
        <begin position="44"/>
        <end position="68"/>
    </location>
</feature>
<protein>
    <submittedName>
        <fullName evidence="3 4">Cationic amino acid transporter, putative</fullName>
    </submittedName>
</protein>
<feature type="transmembrane region" description="Helical" evidence="2">
    <location>
        <begin position="233"/>
        <end position="252"/>
    </location>
</feature>
<feature type="transmembrane region" description="Helical" evidence="2">
    <location>
        <begin position="154"/>
        <end position="175"/>
    </location>
</feature>
<accession>B7PIB5</accession>
<dbReference type="AlphaFoldDB" id="B7PIB5"/>
<feature type="non-terminal residue" evidence="3">
    <location>
        <position position="336"/>
    </location>
</feature>
<dbReference type="STRING" id="6945.B7PIB5"/>
<dbReference type="PaxDb" id="6945-B7PIB5"/>
<dbReference type="Gene3D" id="1.20.1740.10">
    <property type="entry name" value="Amino acid/polyamine transporter I"/>
    <property type="match status" value="1"/>
</dbReference>
<feature type="non-terminal residue" evidence="3">
    <location>
        <position position="1"/>
    </location>
</feature>
<keyword evidence="2" id="KW-0472">Membrane</keyword>
<keyword evidence="5" id="KW-1185">Reference proteome</keyword>
<evidence type="ECO:0000313" key="4">
    <source>
        <dbReference type="EnsemblMetazoa" id="ISCW017966-PA"/>
    </source>
</evidence>
<dbReference type="HOGENOM" id="CLU_827883_0_0_1"/>
<feature type="transmembrane region" description="Helical" evidence="2">
    <location>
        <begin position="88"/>
        <end position="117"/>
    </location>
</feature>
<dbReference type="Proteomes" id="UP000001555">
    <property type="component" value="Unassembled WGS sequence"/>
</dbReference>
<evidence type="ECO:0000256" key="1">
    <source>
        <dbReference type="ARBA" id="ARBA00022448"/>
    </source>
</evidence>
<proteinExistence type="predicted"/>
<feature type="transmembrane region" description="Helical" evidence="2">
    <location>
        <begin position="264"/>
        <end position="285"/>
    </location>
</feature>
<feature type="transmembrane region" description="Helical" evidence="2">
    <location>
        <begin position="6"/>
        <end position="24"/>
    </location>
</feature>
<gene>
    <name evidence="3" type="ORF">IscW_ISCW017966</name>
</gene>
<reference evidence="3 5" key="1">
    <citation type="submission" date="2008-03" db="EMBL/GenBank/DDBJ databases">
        <title>Annotation of Ixodes scapularis.</title>
        <authorList>
            <consortium name="Ixodes scapularis Genome Project Consortium"/>
            <person name="Caler E."/>
            <person name="Hannick L.I."/>
            <person name="Bidwell S."/>
            <person name="Joardar V."/>
            <person name="Thiagarajan M."/>
            <person name="Amedeo P."/>
            <person name="Galinsky K.J."/>
            <person name="Schobel S."/>
            <person name="Inman J."/>
            <person name="Hostetler J."/>
            <person name="Miller J."/>
            <person name="Hammond M."/>
            <person name="Megy K."/>
            <person name="Lawson D."/>
            <person name="Kodira C."/>
            <person name="Sutton G."/>
            <person name="Meyer J."/>
            <person name="Hill C.A."/>
            <person name="Birren B."/>
            <person name="Nene V."/>
            <person name="Collins F."/>
            <person name="Alarcon-Chaidez F."/>
            <person name="Wikel S."/>
            <person name="Strausberg R."/>
        </authorList>
    </citation>
    <scope>NUCLEOTIDE SEQUENCE [LARGE SCALE GENOMIC DNA]</scope>
    <source>
        <strain evidence="5">Wikel</strain>
        <strain evidence="3">Wikel colony</strain>
    </source>
</reference>
<evidence type="ECO:0000256" key="2">
    <source>
        <dbReference type="SAM" id="Phobius"/>
    </source>
</evidence>
<reference evidence="4" key="2">
    <citation type="submission" date="2020-05" db="UniProtKB">
        <authorList>
            <consortium name="EnsemblMetazoa"/>
        </authorList>
    </citation>
    <scope>IDENTIFICATION</scope>
    <source>
        <strain evidence="4">wikel</strain>
    </source>
</reference>
<keyword evidence="1" id="KW-0813">Transport</keyword>